<accession>A0A8H3IBZ3</accession>
<evidence type="ECO:0000313" key="10">
    <source>
        <dbReference type="EMBL" id="CAF9915130.1"/>
    </source>
</evidence>
<dbReference type="PANTHER" id="PTHR46543:SF1">
    <property type="entry name" value="ZINC FINGER CCHC DOMAIN-CONTAINING PROTEIN 7"/>
    <property type="match status" value="1"/>
</dbReference>
<keyword evidence="3" id="KW-0677">Repeat</keyword>
<dbReference type="EMBL" id="CAJPDS010000015">
    <property type="protein sequence ID" value="CAF9915130.1"/>
    <property type="molecule type" value="Genomic_DNA"/>
</dbReference>
<dbReference type="GO" id="GO:0071031">
    <property type="term" value="P:nuclear mRNA surveillance of mRNA 3'-end processing"/>
    <property type="evidence" value="ECO:0007669"/>
    <property type="project" value="TreeGrafter"/>
</dbReference>
<feature type="compositionally biased region" description="Low complexity" evidence="8">
    <location>
        <begin position="13"/>
        <end position="25"/>
    </location>
</feature>
<dbReference type="OrthoDB" id="7608935at2759"/>
<evidence type="ECO:0000256" key="5">
    <source>
        <dbReference type="ARBA" id="ARBA00022833"/>
    </source>
</evidence>
<feature type="compositionally biased region" description="Basic and acidic residues" evidence="8">
    <location>
        <begin position="630"/>
        <end position="641"/>
    </location>
</feature>
<keyword evidence="11" id="KW-1185">Reference proteome</keyword>
<dbReference type="AlphaFoldDB" id="A0A8H3IBZ3"/>
<feature type="compositionally biased region" description="Basic and acidic residues" evidence="8">
    <location>
        <begin position="1"/>
        <end position="12"/>
    </location>
</feature>
<evidence type="ECO:0000259" key="9">
    <source>
        <dbReference type="PROSITE" id="PS50158"/>
    </source>
</evidence>
<feature type="region of interest" description="Disordered" evidence="8">
    <location>
        <begin position="254"/>
        <end position="374"/>
    </location>
</feature>
<dbReference type="GO" id="GO:0031499">
    <property type="term" value="C:TRAMP complex"/>
    <property type="evidence" value="ECO:0007669"/>
    <property type="project" value="TreeGrafter"/>
</dbReference>
<feature type="region of interest" description="Disordered" evidence="8">
    <location>
        <begin position="1"/>
        <end position="71"/>
    </location>
</feature>
<feature type="region of interest" description="Disordered" evidence="8">
    <location>
        <begin position="553"/>
        <end position="727"/>
    </location>
</feature>
<dbReference type="GO" id="GO:0071039">
    <property type="term" value="P:nuclear polyadenylation-dependent CUT catabolic process"/>
    <property type="evidence" value="ECO:0007669"/>
    <property type="project" value="TreeGrafter"/>
</dbReference>
<organism evidence="10 11">
    <name type="scientific">Heterodermia speciosa</name>
    <dbReference type="NCBI Taxonomy" id="116794"/>
    <lineage>
        <taxon>Eukaryota</taxon>
        <taxon>Fungi</taxon>
        <taxon>Dikarya</taxon>
        <taxon>Ascomycota</taxon>
        <taxon>Pezizomycotina</taxon>
        <taxon>Lecanoromycetes</taxon>
        <taxon>OSLEUM clade</taxon>
        <taxon>Lecanoromycetidae</taxon>
        <taxon>Caliciales</taxon>
        <taxon>Physciaceae</taxon>
        <taxon>Heterodermia</taxon>
    </lineage>
</organism>
<proteinExistence type="predicted"/>
<comment type="caution">
    <text evidence="10">The sequence shown here is derived from an EMBL/GenBank/DDBJ whole genome shotgun (WGS) entry which is preliminary data.</text>
</comment>
<dbReference type="SMART" id="SM00343">
    <property type="entry name" value="ZnF_C2HC"/>
    <property type="match status" value="5"/>
</dbReference>
<feature type="compositionally biased region" description="Polar residues" evidence="8">
    <location>
        <begin position="642"/>
        <end position="662"/>
    </location>
</feature>
<reference evidence="10" key="1">
    <citation type="submission" date="2021-03" db="EMBL/GenBank/DDBJ databases">
        <authorList>
            <person name="Tagirdzhanova G."/>
        </authorList>
    </citation>
    <scope>NUCLEOTIDE SEQUENCE</scope>
</reference>
<evidence type="ECO:0000256" key="2">
    <source>
        <dbReference type="ARBA" id="ARBA00022723"/>
    </source>
</evidence>
<feature type="compositionally biased region" description="Basic and acidic residues" evidence="8">
    <location>
        <begin position="305"/>
        <end position="314"/>
    </location>
</feature>
<dbReference type="GO" id="GO:0003723">
    <property type="term" value="F:RNA binding"/>
    <property type="evidence" value="ECO:0007669"/>
    <property type="project" value="TreeGrafter"/>
</dbReference>
<evidence type="ECO:0000256" key="7">
    <source>
        <dbReference type="PROSITE-ProRule" id="PRU00047"/>
    </source>
</evidence>
<keyword evidence="5" id="KW-0862">Zinc</keyword>
<evidence type="ECO:0000256" key="4">
    <source>
        <dbReference type="ARBA" id="ARBA00022771"/>
    </source>
</evidence>
<sequence length="727" mass="80605">MDETVDSRDAAMESKMSSSMNSVESDLAHHAGQNDSSESTAFSRLKRHYSSPEGPEEAVQPHSGAKKLKLGAVPRVNWNAGTKATIRTSLKGGDSTCNQEVKGAARQTAALAEAEKCQKTLQRLKRALGSVPHDSLDNEACKEIQKEISCTKVDIQYCLNFPFTKEYEPLFSEGMNADITRGIRQPLWDVVEQCMRDGTLKDLKFGALDSYLADKSIELQPRLVLPPAPQANSNTTPSEVTDPVSQVAVTDNALISPHGTDTSGMGSNIPQYLQPDEDAKFGDHEPEGPFRILSTKEMSPIPEPESQRRDHSEESEGGVVLNLTSNDHESGEISENSPRMRPDSDEEEGSSKDDHQDYPVDIRGAGDSSPDDAMIGYSNADQAMNLGRTSIQLETKLFQSYQPSTLAELHQEDLREQIKYFYITRDVQSIDFAATPVRCLVCTHVGHMATKCPKLTCTDCGKFNDHFPPFCPAIKKCPRCRKPGHNEAQCKSKLKISNSEIMCELCTRSGHVEEDCELMWRTSGLPGYISSANSRLKYVFCYECGKRSHLGNDCPSRRPRKPMGTSTWTRRQASSPPSGNQLSIRSKGEITIKGRAAQQRQPIPIDPTSEDERSNFVRSKVPAPTKTGRIRIEASLEKKEASTWTPPSSRQVHNPGYSNSLPTDRRPNVPRHAGNGYDNRAYAHHPPLPQEPLPSRGIGYSTQQSDRGESYRPMPSAGQNAWRKRRM</sequence>
<feature type="compositionally biased region" description="Basic and acidic residues" evidence="8">
    <location>
        <begin position="338"/>
        <end position="360"/>
    </location>
</feature>
<keyword evidence="6" id="KW-0539">Nucleus</keyword>
<dbReference type="GO" id="GO:0008270">
    <property type="term" value="F:zinc ion binding"/>
    <property type="evidence" value="ECO:0007669"/>
    <property type="project" value="UniProtKB-KW"/>
</dbReference>
<evidence type="ECO:0000256" key="3">
    <source>
        <dbReference type="ARBA" id="ARBA00022737"/>
    </source>
</evidence>
<dbReference type="Gene3D" id="4.10.60.10">
    <property type="entry name" value="Zinc finger, CCHC-type"/>
    <property type="match status" value="1"/>
</dbReference>
<feature type="compositionally biased region" description="Polar residues" evidence="8">
    <location>
        <begin position="259"/>
        <end position="271"/>
    </location>
</feature>
<evidence type="ECO:0000256" key="6">
    <source>
        <dbReference type="ARBA" id="ARBA00023242"/>
    </source>
</evidence>
<keyword evidence="2" id="KW-0479">Metal-binding</keyword>
<dbReference type="GO" id="GO:0071038">
    <property type="term" value="P:TRAMP-dependent tRNA surveillance pathway"/>
    <property type="evidence" value="ECO:0007669"/>
    <property type="project" value="TreeGrafter"/>
</dbReference>
<feature type="compositionally biased region" description="Basic and acidic residues" evidence="8">
    <location>
        <begin position="277"/>
        <end position="288"/>
    </location>
</feature>
<dbReference type="InterPro" id="IPR036875">
    <property type="entry name" value="Znf_CCHC_sf"/>
</dbReference>
<feature type="compositionally biased region" description="Polar residues" evidence="8">
    <location>
        <begin position="564"/>
        <end position="584"/>
    </location>
</feature>
<protein>
    <recommendedName>
        <fullName evidence="9">CCHC-type domain-containing protein</fullName>
    </recommendedName>
</protein>
<feature type="domain" description="CCHC-type" evidence="9">
    <location>
        <begin position="541"/>
        <end position="556"/>
    </location>
</feature>
<feature type="compositionally biased region" description="Polar residues" evidence="8">
    <location>
        <begin position="33"/>
        <end position="42"/>
    </location>
</feature>
<gene>
    <name evidence="10" type="ORF">HETSPECPRED_002310</name>
</gene>
<name>A0A8H3IBZ3_9LECA</name>
<evidence type="ECO:0000313" key="11">
    <source>
        <dbReference type="Proteomes" id="UP000664521"/>
    </source>
</evidence>
<comment type="subcellular location">
    <subcellularLocation>
        <location evidence="1">Nucleus</location>
    </subcellularLocation>
</comment>
<evidence type="ECO:0000256" key="8">
    <source>
        <dbReference type="SAM" id="MobiDB-lite"/>
    </source>
</evidence>
<dbReference type="PANTHER" id="PTHR46543">
    <property type="entry name" value="ZINC FINGER CCHC DOMAIN-CONTAINING PROTEIN 7"/>
    <property type="match status" value="1"/>
</dbReference>
<dbReference type="SUPFAM" id="SSF57756">
    <property type="entry name" value="Retrovirus zinc finger-like domains"/>
    <property type="match status" value="1"/>
</dbReference>
<evidence type="ECO:0000256" key="1">
    <source>
        <dbReference type="ARBA" id="ARBA00004123"/>
    </source>
</evidence>
<dbReference type="GO" id="GO:0071035">
    <property type="term" value="P:nuclear polyadenylation-dependent rRNA catabolic process"/>
    <property type="evidence" value="ECO:0007669"/>
    <property type="project" value="TreeGrafter"/>
</dbReference>
<dbReference type="GO" id="GO:0071036">
    <property type="term" value="P:nuclear polyadenylation-dependent snoRNA catabolic process"/>
    <property type="evidence" value="ECO:0007669"/>
    <property type="project" value="TreeGrafter"/>
</dbReference>
<keyword evidence="4 7" id="KW-0863">Zinc-finger</keyword>
<dbReference type="GO" id="GO:0071037">
    <property type="term" value="P:nuclear polyadenylation-dependent snRNA catabolic process"/>
    <property type="evidence" value="ECO:0007669"/>
    <property type="project" value="TreeGrafter"/>
</dbReference>
<dbReference type="InterPro" id="IPR051644">
    <property type="entry name" value="TRAMP_AT-DNA-binding"/>
</dbReference>
<dbReference type="InterPro" id="IPR001878">
    <property type="entry name" value="Znf_CCHC"/>
</dbReference>
<dbReference type="Proteomes" id="UP000664521">
    <property type="component" value="Unassembled WGS sequence"/>
</dbReference>
<dbReference type="PROSITE" id="PS50158">
    <property type="entry name" value="ZF_CCHC"/>
    <property type="match status" value="1"/>
</dbReference>